<keyword evidence="12 15" id="KW-0511">Multifunctional enzyme</keyword>
<comment type="subunit">
    <text evidence="3 15">Monomer.</text>
</comment>
<protein>
    <recommendedName>
        <fullName evidence="15">Formamidopyrimidine-DNA glycosylase</fullName>
        <shortName evidence="15">Fapy-DNA glycosylase</shortName>
        <ecNumber evidence="15">3.2.2.23</ecNumber>
    </recommendedName>
    <alternativeName>
        <fullName evidence="15">DNA-(apurinic or apyrimidinic site) lyase MutM</fullName>
        <shortName evidence="15">AP lyase MutM</shortName>
        <ecNumber evidence="15">4.2.99.18</ecNumber>
    </alternativeName>
</protein>
<evidence type="ECO:0000256" key="5">
    <source>
        <dbReference type="ARBA" id="ARBA00022763"/>
    </source>
</evidence>
<keyword evidence="6 15" id="KW-0863">Zinc-finger</keyword>
<dbReference type="GO" id="GO:0008270">
    <property type="term" value="F:zinc ion binding"/>
    <property type="evidence" value="ECO:0007669"/>
    <property type="project" value="UniProtKB-UniRule"/>
</dbReference>
<dbReference type="NCBIfam" id="TIGR00577">
    <property type="entry name" value="fpg"/>
    <property type="match status" value="1"/>
</dbReference>
<dbReference type="InterPro" id="IPR000214">
    <property type="entry name" value="Znf_DNA_glyclase/AP_lyase"/>
</dbReference>
<evidence type="ECO:0000256" key="12">
    <source>
        <dbReference type="ARBA" id="ARBA00023268"/>
    </source>
</evidence>
<keyword evidence="11 15" id="KW-0456">Lyase</keyword>
<feature type="active site" description="Proton donor" evidence="15">
    <location>
        <position position="3"/>
    </location>
</feature>
<comment type="catalytic activity">
    <reaction evidence="14 15">
        <text>2'-deoxyribonucleotide-(2'-deoxyribose 5'-phosphate)-2'-deoxyribonucleotide-DNA = a 3'-end 2'-deoxyribonucleotide-(2,3-dehydro-2,3-deoxyribose 5'-phosphate)-DNA + a 5'-end 5'-phospho-2'-deoxyribonucleoside-DNA + H(+)</text>
        <dbReference type="Rhea" id="RHEA:66592"/>
        <dbReference type="Rhea" id="RHEA-COMP:13180"/>
        <dbReference type="Rhea" id="RHEA-COMP:16897"/>
        <dbReference type="Rhea" id="RHEA-COMP:17067"/>
        <dbReference type="ChEBI" id="CHEBI:15378"/>
        <dbReference type="ChEBI" id="CHEBI:136412"/>
        <dbReference type="ChEBI" id="CHEBI:157695"/>
        <dbReference type="ChEBI" id="CHEBI:167181"/>
        <dbReference type="EC" id="4.2.99.18"/>
    </reaction>
</comment>
<feature type="active site" description="Proton donor; for delta-elimination activity" evidence="15">
    <location>
        <position position="265"/>
    </location>
</feature>
<dbReference type="SMART" id="SM00898">
    <property type="entry name" value="Fapy_DNA_glyco"/>
    <property type="match status" value="1"/>
</dbReference>
<evidence type="ECO:0000256" key="9">
    <source>
        <dbReference type="ARBA" id="ARBA00023125"/>
    </source>
</evidence>
<feature type="domain" description="Formamidopyrimidine-DNA glycosylase catalytic" evidence="17">
    <location>
        <begin position="2"/>
        <end position="113"/>
    </location>
</feature>
<dbReference type="InterPro" id="IPR010663">
    <property type="entry name" value="Znf_FPG/IleRS"/>
</dbReference>
<dbReference type="InterPro" id="IPR010979">
    <property type="entry name" value="Ribosomal_uS13-like_H2TH"/>
</dbReference>
<dbReference type="GO" id="GO:0003684">
    <property type="term" value="F:damaged DNA binding"/>
    <property type="evidence" value="ECO:0007669"/>
    <property type="project" value="InterPro"/>
</dbReference>
<dbReference type="Proteomes" id="UP000592294">
    <property type="component" value="Unassembled WGS sequence"/>
</dbReference>
<reference evidence="18 19" key="1">
    <citation type="submission" date="2020-06" db="EMBL/GenBank/DDBJ databases">
        <title>Whole-genome sequence of Allochromatium humboldtianum DSM 21881, type strain.</title>
        <authorList>
            <person name="Kyndt J.A."/>
            <person name="Meyer T.E."/>
        </authorList>
    </citation>
    <scope>NUCLEOTIDE SEQUENCE [LARGE SCALE GENOMIC DNA]</scope>
    <source>
        <strain evidence="18 19">DSM 21881</strain>
    </source>
</reference>
<feature type="binding site" evidence="15">
    <location>
        <position position="110"/>
    </location>
    <ligand>
        <name>DNA</name>
        <dbReference type="ChEBI" id="CHEBI:16991"/>
    </ligand>
</feature>
<dbReference type="PROSITE" id="PS51066">
    <property type="entry name" value="ZF_FPG_2"/>
    <property type="match status" value="1"/>
</dbReference>
<dbReference type="GO" id="GO:0006284">
    <property type="term" value="P:base-excision repair"/>
    <property type="evidence" value="ECO:0007669"/>
    <property type="project" value="InterPro"/>
</dbReference>
<dbReference type="PANTHER" id="PTHR22993:SF9">
    <property type="entry name" value="FORMAMIDOPYRIMIDINE-DNA GLYCOSYLASE"/>
    <property type="match status" value="1"/>
</dbReference>
<sequence>MPELPEVETTLRGIRPHLEGRRIARLIVRNPRLRQPIPPEMPERVAGQTIRSLRRRSKYLLIGLEHGSLLVHLGMSGSLRVVTAGSPPRTHDHLDLILSDGGILRFHDPRRFGIFLWISMSPEIALVEHPLLCRLGPEPLENDFTGEHLYRSSRSRRVAVKSFIMDSAVVVGVGNIYASESLFLAGLHPARACNRIDQGGYERLAETIRLVLRASIEQGGTTLRDFVNESGAPGYFAQSLRVYGRAGESCRICGTLIRQQKIGQRSSFHCPHCQPQAIDAGSAAFFDEE</sequence>
<dbReference type="Pfam" id="PF01149">
    <property type="entry name" value="Fapy_DNA_glyco"/>
    <property type="match status" value="1"/>
</dbReference>
<evidence type="ECO:0000256" key="11">
    <source>
        <dbReference type="ARBA" id="ARBA00023239"/>
    </source>
</evidence>
<dbReference type="CDD" id="cd08966">
    <property type="entry name" value="EcFpg-like_N"/>
    <property type="match status" value="1"/>
</dbReference>
<dbReference type="GO" id="GO:0140078">
    <property type="term" value="F:class I DNA-(apurinic or apyrimidinic site) endonuclease activity"/>
    <property type="evidence" value="ECO:0007669"/>
    <property type="project" value="UniProtKB-EC"/>
</dbReference>
<dbReference type="Gene3D" id="1.10.8.50">
    <property type="match status" value="1"/>
</dbReference>
<evidence type="ECO:0000256" key="4">
    <source>
        <dbReference type="ARBA" id="ARBA00022723"/>
    </source>
</evidence>
<dbReference type="InterPro" id="IPR015886">
    <property type="entry name" value="H2TH_FPG"/>
</dbReference>
<accession>A0A850RKF6</accession>
<evidence type="ECO:0000256" key="2">
    <source>
        <dbReference type="ARBA" id="ARBA00009409"/>
    </source>
</evidence>
<dbReference type="Pfam" id="PF06831">
    <property type="entry name" value="H2TH"/>
    <property type="match status" value="1"/>
</dbReference>
<dbReference type="EMBL" id="JABZEO010000005">
    <property type="protein sequence ID" value="NVZ09483.1"/>
    <property type="molecule type" value="Genomic_DNA"/>
</dbReference>
<dbReference type="InterPro" id="IPR035937">
    <property type="entry name" value="FPG_N"/>
</dbReference>
<evidence type="ECO:0000313" key="19">
    <source>
        <dbReference type="Proteomes" id="UP000592294"/>
    </source>
</evidence>
<comment type="caution">
    <text evidence="18">The sequence shown here is derived from an EMBL/GenBank/DDBJ whole genome shotgun (WGS) entry which is preliminary data.</text>
</comment>
<feature type="binding site" evidence="15">
    <location>
        <position position="91"/>
    </location>
    <ligand>
        <name>DNA</name>
        <dbReference type="ChEBI" id="CHEBI:16991"/>
    </ligand>
</feature>
<name>A0A850RKF6_9GAMM</name>
<evidence type="ECO:0000259" key="16">
    <source>
        <dbReference type="PROSITE" id="PS51066"/>
    </source>
</evidence>
<dbReference type="InterPro" id="IPR020629">
    <property type="entry name" value="FPG_Glyclase"/>
</dbReference>
<keyword evidence="4 15" id="KW-0479">Metal-binding</keyword>
<evidence type="ECO:0000256" key="1">
    <source>
        <dbReference type="ARBA" id="ARBA00001668"/>
    </source>
</evidence>
<evidence type="ECO:0000313" key="18">
    <source>
        <dbReference type="EMBL" id="NVZ09483.1"/>
    </source>
</evidence>
<dbReference type="HAMAP" id="MF_00103">
    <property type="entry name" value="Fapy_DNA_glycosyl"/>
    <property type="match status" value="1"/>
</dbReference>
<dbReference type="EC" id="3.2.2.23" evidence="15"/>
<dbReference type="FunFam" id="3.20.190.10:FF:000001">
    <property type="entry name" value="Formamidopyrimidine-DNA glycosylase"/>
    <property type="match status" value="1"/>
</dbReference>
<dbReference type="RefSeq" id="WP_176976238.1">
    <property type="nucleotide sequence ID" value="NZ_JABZEO010000005.1"/>
</dbReference>
<feature type="domain" description="FPG-type" evidence="16">
    <location>
        <begin position="241"/>
        <end position="275"/>
    </location>
</feature>
<dbReference type="SUPFAM" id="SSF81624">
    <property type="entry name" value="N-terminal domain of MutM-like DNA repair proteins"/>
    <property type="match status" value="1"/>
</dbReference>
<evidence type="ECO:0000256" key="14">
    <source>
        <dbReference type="ARBA" id="ARBA00044632"/>
    </source>
</evidence>
<keyword evidence="7 15" id="KW-0378">Hydrolase</keyword>
<evidence type="ECO:0000256" key="10">
    <source>
        <dbReference type="ARBA" id="ARBA00023204"/>
    </source>
</evidence>
<dbReference type="EC" id="4.2.99.18" evidence="15"/>
<keyword evidence="19" id="KW-1185">Reference proteome</keyword>
<dbReference type="PROSITE" id="PS51068">
    <property type="entry name" value="FPG_CAT"/>
    <property type="match status" value="1"/>
</dbReference>
<dbReference type="SUPFAM" id="SSF46946">
    <property type="entry name" value="S13-like H2TH domain"/>
    <property type="match status" value="1"/>
</dbReference>
<keyword evidence="10 15" id="KW-0234">DNA repair</keyword>
<keyword evidence="9 15" id="KW-0238">DNA-binding</keyword>
<comment type="catalytic activity">
    <reaction evidence="1 15">
        <text>Hydrolysis of DNA containing ring-opened 7-methylguanine residues, releasing 2,6-diamino-4-hydroxy-5-(N-methyl)formamidopyrimidine.</text>
        <dbReference type="EC" id="3.2.2.23"/>
    </reaction>
</comment>
<feature type="active site" description="Proton donor; for beta-elimination activity" evidence="15">
    <location>
        <position position="58"/>
    </location>
</feature>
<dbReference type="GO" id="GO:0034039">
    <property type="term" value="F:8-oxo-7,8-dihydroguanine DNA N-glycosylase activity"/>
    <property type="evidence" value="ECO:0007669"/>
    <property type="project" value="TreeGrafter"/>
</dbReference>
<comment type="cofactor">
    <cofactor evidence="15">
        <name>Zn(2+)</name>
        <dbReference type="ChEBI" id="CHEBI:29105"/>
    </cofactor>
    <text evidence="15">Binds 1 zinc ion per subunit.</text>
</comment>
<dbReference type="InterPro" id="IPR012319">
    <property type="entry name" value="FPG_cat"/>
</dbReference>
<comment type="similarity">
    <text evidence="2 15">Belongs to the FPG family.</text>
</comment>
<evidence type="ECO:0000256" key="15">
    <source>
        <dbReference type="HAMAP-Rule" id="MF_00103"/>
    </source>
</evidence>
<organism evidence="18 19">
    <name type="scientific">Allochromatium humboldtianum</name>
    <dbReference type="NCBI Taxonomy" id="504901"/>
    <lineage>
        <taxon>Bacteria</taxon>
        <taxon>Pseudomonadati</taxon>
        <taxon>Pseudomonadota</taxon>
        <taxon>Gammaproteobacteria</taxon>
        <taxon>Chromatiales</taxon>
        <taxon>Chromatiaceae</taxon>
        <taxon>Allochromatium</taxon>
    </lineage>
</organism>
<dbReference type="NCBIfam" id="NF002211">
    <property type="entry name" value="PRK01103.1"/>
    <property type="match status" value="1"/>
</dbReference>
<dbReference type="AlphaFoldDB" id="A0A850RKF6"/>
<dbReference type="Pfam" id="PF06827">
    <property type="entry name" value="zf-FPG_IleRS"/>
    <property type="match status" value="1"/>
</dbReference>
<dbReference type="SMART" id="SM01232">
    <property type="entry name" value="H2TH"/>
    <property type="match status" value="1"/>
</dbReference>
<evidence type="ECO:0000256" key="13">
    <source>
        <dbReference type="ARBA" id="ARBA00023295"/>
    </source>
</evidence>
<proteinExistence type="inferred from homology"/>
<feature type="active site" description="Schiff-base intermediate with DNA" evidence="15">
    <location>
        <position position="2"/>
    </location>
</feature>
<evidence type="ECO:0000256" key="6">
    <source>
        <dbReference type="ARBA" id="ARBA00022771"/>
    </source>
</evidence>
<keyword evidence="13 15" id="KW-0326">Glycosidase</keyword>
<dbReference type="SUPFAM" id="SSF57716">
    <property type="entry name" value="Glucocorticoid receptor-like (DNA-binding domain)"/>
    <property type="match status" value="1"/>
</dbReference>
<dbReference type="FunFam" id="1.10.8.50:FF:000003">
    <property type="entry name" value="Formamidopyrimidine-DNA glycosylase"/>
    <property type="match status" value="1"/>
</dbReference>
<feature type="binding site" evidence="15">
    <location>
        <position position="156"/>
    </location>
    <ligand>
        <name>DNA</name>
        <dbReference type="ChEBI" id="CHEBI:16991"/>
    </ligand>
</feature>
<keyword evidence="5 15" id="KW-0227">DNA damage</keyword>
<dbReference type="Gene3D" id="3.20.190.10">
    <property type="entry name" value="MutM-like, N-terminal"/>
    <property type="match status" value="1"/>
</dbReference>
<evidence type="ECO:0000256" key="7">
    <source>
        <dbReference type="ARBA" id="ARBA00022801"/>
    </source>
</evidence>
<keyword evidence="8 15" id="KW-0862">Zinc</keyword>
<evidence type="ECO:0000256" key="3">
    <source>
        <dbReference type="ARBA" id="ARBA00011245"/>
    </source>
</evidence>
<comment type="function">
    <text evidence="15">Involved in base excision repair of DNA damaged by oxidation or by mutagenic agents. Acts as DNA glycosylase that recognizes and removes damaged bases. Has a preference for oxidized purines, such as 7,8-dihydro-8-oxoguanine (8-oxoG). Has AP (apurinic/apyrimidinic) lyase activity and introduces nicks in the DNA strand. Cleaves the DNA backbone by beta-delta elimination to generate a single-strand break at the site of the removed base with both 3'- and 5'-phosphates.</text>
</comment>
<evidence type="ECO:0000256" key="8">
    <source>
        <dbReference type="ARBA" id="ARBA00022833"/>
    </source>
</evidence>
<dbReference type="PANTHER" id="PTHR22993">
    <property type="entry name" value="FORMAMIDOPYRIMIDINE-DNA GLYCOSYLASE"/>
    <property type="match status" value="1"/>
</dbReference>
<gene>
    <name evidence="15 18" type="primary">mutM</name>
    <name evidence="15" type="synonym">fpg</name>
    <name evidence="18" type="ORF">HW932_09425</name>
</gene>
<evidence type="ECO:0000259" key="17">
    <source>
        <dbReference type="PROSITE" id="PS51068"/>
    </source>
</evidence>